<keyword evidence="4 6" id="KW-1133">Transmembrane helix</keyword>
<evidence type="ECO:0000256" key="6">
    <source>
        <dbReference type="SAM" id="Phobius"/>
    </source>
</evidence>
<keyword evidence="2" id="KW-0813">Transport</keyword>
<feature type="transmembrane region" description="Helical" evidence="6">
    <location>
        <begin position="100"/>
        <end position="118"/>
    </location>
</feature>
<feature type="transmembrane region" description="Helical" evidence="6">
    <location>
        <begin position="223"/>
        <end position="243"/>
    </location>
</feature>
<proteinExistence type="predicted"/>
<feature type="transmembrane region" description="Helical" evidence="6">
    <location>
        <begin position="324"/>
        <end position="343"/>
    </location>
</feature>
<dbReference type="Proteomes" id="UP001150907">
    <property type="component" value="Unassembled WGS sequence"/>
</dbReference>
<feature type="transmembrane region" description="Helical" evidence="6">
    <location>
        <begin position="444"/>
        <end position="464"/>
    </location>
</feature>
<evidence type="ECO:0000259" key="7">
    <source>
        <dbReference type="PROSITE" id="PS50850"/>
    </source>
</evidence>
<feature type="transmembrane region" description="Helical" evidence="6">
    <location>
        <begin position="130"/>
        <end position="148"/>
    </location>
</feature>
<keyword evidence="5 6" id="KW-0472">Membrane</keyword>
<sequence>MAHSVGSTTSKVEYIEVSSLGGSSAESSAEGLTAATGAGQVDSLDPEEQRLLNRYCRKVDLRILLYAVILCILNQSDRGSIGVAKVVGLESDLGMANNDFNIATTLFTVGYLSLEMFSNFILKRVGASRLLPTLGILWGVVCTLQGVIRTRTQLFVMRVLLGMAECGFTTGILLILSFFYPKSRLTARVGLFYLSSPLANVLSGPLASALSQIHHPTVKRWQWVFILEGAITVVVALLGYVILQDHPEKCSFLSSSEKQFIVKYKKREGTLGGSQHLSMADTKRALFDWQLWCMTFATLATCAAASSVSVFAPEVINDLGFSPAQSQALSALPSACGAVAILLAGPTVRLCRSHWLAASLALATALTGSAIMTITLNVPARIFGLCLLGAGGFSGLGISPGWNITANTQTVAASAVASALTVFMGSSSGFISSNVFLNWDAPRFVIGHTVNIGLTALGIVACLVTRISMGRRNKQLDRQMPEYDDGFRFVY</sequence>
<evidence type="ECO:0000256" key="1">
    <source>
        <dbReference type="ARBA" id="ARBA00004141"/>
    </source>
</evidence>
<dbReference type="InterPro" id="IPR011701">
    <property type="entry name" value="MFS"/>
</dbReference>
<comment type="caution">
    <text evidence="8">The sequence shown here is derived from an EMBL/GenBank/DDBJ whole genome shotgun (WGS) entry which is preliminary data.</text>
</comment>
<feature type="transmembrane region" description="Helical" evidence="6">
    <location>
        <begin position="411"/>
        <end position="432"/>
    </location>
</feature>
<keyword evidence="9" id="KW-1185">Reference proteome</keyword>
<feature type="transmembrane region" description="Helical" evidence="6">
    <location>
        <begin position="291"/>
        <end position="312"/>
    </location>
</feature>
<dbReference type="PANTHER" id="PTHR43791">
    <property type="entry name" value="PERMEASE-RELATED"/>
    <property type="match status" value="1"/>
</dbReference>
<dbReference type="AlphaFoldDB" id="A0A9W8EGF6"/>
<keyword evidence="3 6" id="KW-0812">Transmembrane</keyword>
<comment type="subcellular location">
    <subcellularLocation>
        <location evidence="1">Membrane</location>
        <topology evidence="1">Multi-pass membrane protein</topology>
    </subcellularLocation>
</comment>
<gene>
    <name evidence="8" type="ORF">H4R26_001947</name>
</gene>
<feature type="transmembrane region" description="Helical" evidence="6">
    <location>
        <begin position="382"/>
        <end position="399"/>
    </location>
</feature>
<accession>A0A9W8EGF6</accession>
<evidence type="ECO:0000256" key="3">
    <source>
        <dbReference type="ARBA" id="ARBA00022692"/>
    </source>
</evidence>
<feature type="transmembrane region" description="Helical" evidence="6">
    <location>
        <begin position="154"/>
        <end position="179"/>
    </location>
</feature>
<dbReference type="Gene3D" id="1.20.1250.20">
    <property type="entry name" value="MFS general substrate transporter like domains"/>
    <property type="match status" value="2"/>
</dbReference>
<protein>
    <recommendedName>
        <fullName evidence="7">Major facilitator superfamily (MFS) profile domain-containing protein</fullName>
    </recommendedName>
</protein>
<feature type="transmembrane region" description="Helical" evidence="6">
    <location>
        <begin position="191"/>
        <end position="211"/>
    </location>
</feature>
<feature type="transmembrane region" description="Helical" evidence="6">
    <location>
        <begin position="355"/>
        <end position="376"/>
    </location>
</feature>
<feature type="domain" description="Major facilitator superfamily (MFS) profile" evidence="7">
    <location>
        <begin position="63"/>
        <end position="473"/>
    </location>
</feature>
<dbReference type="EMBL" id="JANBQF010000100">
    <property type="protein sequence ID" value="KAJ2005465.1"/>
    <property type="molecule type" value="Genomic_DNA"/>
</dbReference>
<dbReference type="InterPro" id="IPR036259">
    <property type="entry name" value="MFS_trans_sf"/>
</dbReference>
<dbReference type="SUPFAM" id="SSF103473">
    <property type="entry name" value="MFS general substrate transporter"/>
    <property type="match status" value="1"/>
</dbReference>
<dbReference type="PROSITE" id="PS50850">
    <property type="entry name" value="MFS"/>
    <property type="match status" value="1"/>
</dbReference>
<evidence type="ECO:0000313" key="9">
    <source>
        <dbReference type="Proteomes" id="UP001150907"/>
    </source>
</evidence>
<dbReference type="GO" id="GO:0016020">
    <property type="term" value="C:membrane"/>
    <property type="evidence" value="ECO:0007669"/>
    <property type="project" value="UniProtKB-SubCell"/>
</dbReference>
<organism evidence="8 9">
    <name type="scientific">Coemansia thaxteri</name>
    <dbReference type="NCBI Taxonomy" id="2663907"/>
    <lineage>
        <taxon>Eukaryota</taxon>
        <taxon>Fungi</taxon>
        <taxon>Fungi incertae sedis</taxon>
        <taxon>Zoopagomycota</taxon>
        <taxon>Kickxellomycotina</taxon>
        <taxon>Kickxellomycetes</taxon>
        <taxon>Kickxellales</taxon>
        <taxon>Kickxellaceae</taxon>
        <taxon>Coemansia</taxon>
    </lineage>
</organism>
<evidence type="ECO:0000313" key="8">
    <source>
        <dbReference type="EMBL" id="KAJ2005465.1"/>
    </source>
</evidence>
<dbReference type="OrthoDB" id="2985014at2759"/>
<evidence type="ECO:0000256" key="4">
    <source>
        <dbReference type="ARBA" id="ARBA00022989"/>
    </source>
</evidence>
<dbReference type="Pfam" id="PF07690">
    <property type="entry name" value="MFS_1"/>
    <property type="match status" value="1"/>
</dbReference>
<reference evidence="8" key="1">
    <citation type="submission" date="2022-07" db="EMBL/GenBank/DDBJ databases">
        <title>Phylogenomic reconstructions and comparative analyses of Kickxellomycotina fungi.</title>
        <authorList>
            <person name="Reynolds N.K."/>
            <person name="Stajich J.E."/>
            <person name="Barry K."/>
            <person name="Grigoriev I.V."/>
            <person name="Crous P."/>
            <person name="Smith M.E."/>
        </authorList>
    </citation>
    <scope>NUCLEOTIDE SEQUENCE</scope>
    <source>
        <strain evidence="8">IMI 214461</strain>
    </source>
</reference>
<name>A0A9W8EGF6_9FUNG</name>
<evidence type="ECO:0000256" key="2">
    <source>
        <dbReference type="ARBA" id="ARBA00022448"/>
    </source>
</evidence>
<dbReference type="PANTHER" id="PTHR43791:SF36">
    <property type="entry name" value="TRANSPORTER, PUTATIVE (AFU_ORTHOLOGUE AFUA_6G08340)-RELATED"/>
    <property type="match status" value="1"/>
</dbReference>
<evidence type="ECO:0000256" key="5">
    <source>
        <dbReference type="ARBA" id="ARBA00023136"/>
    </source>
</evidence>
<dbReference type="GO" id="GO:0022857">
    <property type="term" value="F:transmembrane transporter activity"/>
    <property type="evidence" value="ECO:0007669"/>
    <property type="project" value="InterPro"/>
</dbReference>
<dbReference type="InterPro" id="IPR020846">
    <property type="entry name" value="MFS_dom"/>
</dbReference>
<dbReference type="FunFam" id="1.20.1250.20:FF:000018">
    <property type="entry name" value="MFS transporter permease"/>
    <property type="match status" value="1"/>
</dbReference>